<feature type="region of interest" description="Disordered" evidence="1">
    <location>
        <begin position="601"/>
        <end position="623"/>
    </location>
</feature>
<sequence>MSDDLTARWLGFEQIFSQDGYDGGEPSLPSSIAGSVSEPTPGLLEITGSGRPNVVVTAGHATNHERAGGTKVADRGTGGLAILLAQLTGCTALVALSTPGDANYDEEHPLKARLAELRPAVVIDLHGMRSRPESDIDLGTGTGPVPSGVRTALDASGLLVTTNEVFDAMRATTVTSFAQSLGTAAVQVEIGAHLRLPTGTAPELVRLVTALATAIEQPELTTPSGMTTVPVTIASGLPTAVVHPDMLPGTDGPVPVTVGAGDRTTVAWAWSAAADGIPGPARELSLGQVGVSRRLRAAVGDAPSVGLRVPPITALRTLSALVDDMPSADEVQVNPADVRPGSYLLVQGGVTAWVRAVPRDHVRRGAVRLAYQLRLLTASDGATDNSHVALVAAPPEVVEHTLPSRRAVRASEAVDRTMERLWRALFRAPEFSARVVQAHAGDDGASIVTLHTAVFDRIGVQSGQQVLVRWGGREVVALAVADHDPPIAGSPTPSMKKVQRVNRLWPDLPEGISPHVTVRLSTRLRDQLGAPVATVVTVRRRMRPVLVQNLNSLVVPLASLVLAGAALPDPHWPALGLGTALMSVFALARLRIPQPRSRARVDKSWVEQMPGATGAPGPETVER</sequence>
<dbReference type="Proteomes" id="UP001183585">
    <property type="component" value="Unassembled WGS sequence"/>
</dbReference>
<dbReference type="EMBL" id="JAVDYE010000001">
    <property type="protein sequence ID" value="MDR7381566.1"/>
    <property type="molecule type" value="Genomic_DNA"/>
</dbReference>
<dbReference type="Gene3D" id="3.40.630.40">
    <property type="entry name" value="Zn-dependent exopeptidases"/>
    <property type="match status" value="1"/>
</dbReference>
<evidence type="ECO:0000256" key="1">
    <source>
        <dbReference type="SAM" id="MobiDB-lite"/>
    </source>
</evidence>
<protein>
    <submittedName>
        <fullName evidence="2">Uncharacterized protein</fullName>
    </submittedName>
</protein>
<reference evidence="2 3" key="1">
    <citation type="submission" date="2023-07" db="EMBL/GenBank/DDBJ databases">
        <title>Sequencing the genomes of 1000 actinobacteria strains.</title>
        <authorList>
            <person name="Klenk H.-P."/>
        </authorList>
    </citation>
    <scope>NUCLEOTIDE SEQUENCE [LARGE SCALE GENOMIC DNA]</scope>
    <source>
        <strain evidence="2 3">DSM 45554</strain>
    </source>
</reference>
<keyword evidence="3" id="KW-1185">Reference proteome</keyword>
<comment type="caution">
    <text evidence="2">The sequence shown here is derived from an EMBL/GenBank/DDBJ whole genome shotgun (WGS) entry which is preliminary data.</text>
</comment>
<evidence type="ECO:0000313" key="3">
    <source>
        <dbReference type="Proteomes" id="UP001183585"/>
    </source>
</evidence>
<evidence type="ECO:0000313" key="2">
    <source>
        <dbReference type="EMBL" id="MDR7381566.1"/>
    </source>
</evidence>
<gene>
    <name evidence="2" type="ORF">J2S48_001081</name>
</gene>
<dbReference type="RefSeq" id="WP_274994059.1">
    <property type="nucleotide sequence ID" value="NZ_JAJQQP010000006.1"/>
</dbReference>
<name>A0ABU2CJQ8_9MICO</name>
<accession>A0ABU2CJQ8</accession>
<proteinExistence type="predicted"/>
<organism evidence="2 3">
    <name type="scientific">Promicromonospora iranensis</name>
    <dbReference type="NCBI Taxonomy" id="1105144"/>
    <lineage>
        <taxon>Bacteria</taxon>
        <taxon>Bacillati</taxon>
        <taxon>Actinomycetota</taxon>
        <taxon>Actinomycetes</taxon>
        <taxon>Micrococcales</taxon>
        <taxon>Promicromonosporaceae</taxon>
        <taxon>Promicromonospora</taxon>
    </lineage>
</organism>